<dbReference type="OrthoDB" id="323290at2"/>
<dbReference type="Pfam" id="PF12833">
    <property type="entry name" value="HTH_18"/>
    <property type="match status" value="1"/>
</dbReference>
<dbReference type="PANTHER" id="PTHR46796">
    <property type="entry name" value="HTH-TYPE TRANSCRIPTIONAL ACTIVATOR RHAS-RELATED"/>
    <property type="match status" value="1"/>
</dbReference>
<feature type="domain" description="HTH araC/xylS-type" evidence="4">
    <location>
        <begin position="175"/>
        <end position="256"/>
    </location>
</feature>
<dbReference type="InterPro" id="IPR050204">
    <property type="entry name" value="AraC_XylS_family_regulators"/>
</dbReference>
<sequence>MSRPNPKIPKDLQYIAKDIFIFESMTSKKEVLPFFADGFPGLVFFHSNAPVKVIVGKISKIMDPVFIYGQTLEPIQIEIEGPYFFVMVQLFPSFVEASFGNPIAELTNSCWTIQKSEWINESKFHKAIQQHSTTLAEEAILEYLQKRSKGFLPDLILHSCLQTIIDTNGNCEIFKIASDFKMSERTMQRKFQNFVGLTPKQFATIIRFQTSLFEMSAGKKSKLTDIAYNIGYADQSHFIRQFKSFTKEKPFQFREKK</sequence>
<reference evidence="6" key="1">
    <citation type="journal article" date="2019" name="Microbiol. Immunol.">
        <title>Molecular and phenotypic characterization of Leptospira johnsonii sp. nov., Leptospira ellinghausenii sp. nov. and Leptospira ryugenii sp. nov. isolated from soil and water in Japan.</title>
        <authorList>
            <person name="Masuzawa T."/>
            <person name="Saito M."/>
            <person name="Nakao R."/>
            <person name="Nikaido Y."/>
            <person name="Matsumoto M."/>
            <person name="Ogawa M."/>
            <person name="Yokoyama M."/>
            <person name="Hidaka Y."/>
            <person name="Tomita J."/>
            <person name="Sakakibara K."/>
            <person name="Suzuki K."/>
            <person name="Yasuda S."/>
            <person name="Sato H."/>
            <person name="Yamaguchi M."/>
            <person name="Yoshida S.I."/>
            <person name="Koizumi N."/>
            <person name="Kawamura Y."/>
        </authorList>
    </citation>
    <scope>NUCLEOTIDE SEQUENCE [LARGE SCALE GENOMIC DNA]</scope>
    <source>
        <strain evidence="6">E18</strain>
    </source>
</reference>
<keyword evidence="2" id="KW-0238">DNA-binding</keyword>
<comment type="caution">
    <text evidence="5">The sequence shown here is derived from an EMBL/GenBank/DDBJ whole genome shotgun (WGS) entry which is preliminary data.</text>
</comment>
<dbReference type="GO" id="GO:0003700">
    <property type="term" value="F:DNA-binding transcription factor activity"/>
    <property type="evidence" value="ECO:0007669"/>
    <property type="project" value="InterPro"/>
</dbReference>
<dbReference type="PROSITE" id="PS01124">
    <property type="entry name" value="HTH_ARAC_FAMILY_2"/>
    <property type="match status" value="1"/>
</dbReference>
<dbReference type="Pfam" id="PF20240">
    <property type="entry name" value="DUF6597"/>
    <property type="match status" value="1"/>
</dbReference>
<organism evidence="5 6">
    <name type="scientific">Leptospira ellinghausenii</name>
    <dbReference type="NCBI Taxonomy" id="1917822"/>
    <lineage>
        <taxon>Bacteria</taxon>
        <taxon>Pseudomonadati</taxon>
        <taxon>Spirochaetota</taxon>
        <taxon>Spirochaetia</taxon>
        <taxon>Leptospirales</taxon>
        <taxon>Leptospiraceae</taxon>
        <taxon>Leptospira</taxon>
    </lineage>
</organism>
<protein>
    <submittedName>
        <fullName evidence="5">AraC family transcriptional regulator</fullName>
    </submittedName>
</protein>
<dbReference type="SMART" id="SM00342">
    <property type="entry name" value="HTH_ARAC"/>
    <property type="match status" value="1"/>
</dbReference>
<name>A0A2P2DAT8_9LEPT</name>
<dbReference type="InterPro" id="IPR018060">
    <property type="entry name" value="HTH_AraC"/>
</dbReference>
<dbReference type="Gene3D" id="1.10.10.60">
    <property type="entry name" value="Homeodomain-like"/>
    <property type="match status" value="1"/>
</dbReference>
<evidence type="ECO:0000313" key="5">
    <source>
        <dbReference type="EMBL" id="GBF41756.1"/>
    </source>
</evidence>
<dbReference type="SUPFAM" id="SSF46689">
    <property type="entry name" value="Homeodomain-like"/>
    <property type="match status" value="1"/>
</dbReference>
<keyword evidence="1" id="KW-0805">Transcription regulation</keyword>
<evidence type="ECO:0000313" key="6">
    <source>
        <dbReference type="Proteomes" id="UP000245206"/>
    </source>
</evidence>
<dbReference type="InterPro" id="IPR009057">
    <property type="entry name" value="Homeodomain-like_sf"/>
</dbReference>
<proteinExistence type="predicted"/>
<gene>
    <name evidence="5" type="ORF">LPTSP2_10370</name>
</gene>
<dbReference type="Proteomes" id="UP000245206">
    <property type="component" value="Unassembled WGS sequence"/>
</dbReference>
<keyword evidence="3" id="KW-0804">Transcription</keyword>
<keyword evidence="6" id="KW-1185">Reference proteome</keyword>
<dbReference type="PANTHER" id="PTHR46796:SF13">
    <property type="entry name" value="HTH-TYPE TRANSCRIPTIONAL ACTIVATOR RHAS"/>
    <property type="match status" value="1"/>
</dbReference>
<evidence type="ECO:0000256" key="3">
    <source>
        <dbReference type="ARBA" id="ARBA00023163"/>
    </source>
</evidence>
<dbReference type="GO" id="GO:0043565">
    <property type="term" value="F:sequence-specific DNA binding"/>
    <property type="evidence" value="ECO:0007669"/>
    <property type="project" value="InterPro"/>
</dbReference>
<dbReference type="EMBL" id="BFAZ01000005">
    <property type="protein sequence ID" value="GBF41756.1"/>
    <property type="molecule type" value="Genomic_DNA"/>
</dbReference>
<accession>A0A2P2DAT8</accession>
<evidence type="ECO:0000256" key="1">
    <source>
        <dbReference type="ARBA" id="ARBA00023015"/>
    </source>
</evidence>
<dbReference type="InterPro" id="IPR046532">
    <property type="entry name" value="DUF6597"/>
</dbReference>
<evidence type="ECO:0000256" key="2">
    <source>
        <dbReference type="ARBA" id="ARBA00023125"/>
    </source>
</evidence>
<dbReference type="RefSeq" id="WP_108958908.1">
    <property type="nucleotide sequence ID" value="NZ_BFAZ01000005.1"/>
</dbReference>
<dbReference type="AlphaFoldDB" id="A0A2P2DAT8"/>
<evidence type="ECO:0000259" key="4">
    <source>
        <dbReference type="PROSITE" id="PS01124"/>
    </source>
</evidence>